<dbReference type="InterPro" id="IPR020449">
    <property type="entry name" value="Tscrpt_reg_AraC-type_HTH"/>
</dbReference>
<dbReference type="InterPro" id="IPR053142">
    <property type="entry name" value="PchR_regulatory_protein"/>
</dbReference>
<keyword evidence="2" id="KW-0238">DNA-binding</keyword>
<dbReference type="KEGG" id="sgy:Sgly_1493"/>
<keyword evidence="1" id="KW-0805">Transcription regulation</keyword>
<evidence type="ECO:0000256" key="3">
    <source>
        <dbReference type="ARBA" id="ARBA00023163"/>
    </source>
</evidence>
<reference evidence="5 6" key="1">
    <citation type="journal article" date="2011" name="Stand. Genomic Sci.">
        <title>Complete genome sequence of Syntrophobotulus glycolicus type strain (FlGlyR).</title>
        <authorList>
            <person name="Han C."/>
            <person name="Mwirichia R."/>
            <person name="Chertkov O."/>
            <person name="Held B."/>
            <person name="Lapidus A."/>
            <person name="Nolan M."/>
            <person name="Lucas S."/>
            <person name="Hammon N."/>
            <person name="Deshpande S."/>
            <person name="Cheng J.F."/>
            <person name="Tapia R."/>
            <person name="Goodwin L."/>
            <person name="Pitluck S."/>
            <person name="Huntemann M."/>
            <person name="Liolios K."/>
            <person name="Ivanova N."/>
            <person name="Pagani I."/>
            <person name="Mavromatis K."/>
            <person name="Ovchinikova G."/>
            <person name="Pati A."/>
            <person name="Chen A."/>
            <person name="Palaniappan K."/>
            <person name="Land M."/>
            <person name="Hauser L."/>
            <person name="Brambilla E.M."/>
            <person name="Rohde M."/>
            <person name="Spring S."/>
            <person name="Sikorski J."/>
            <person name="Goker M."/>
            <person name="Woyke T."/>
            <person name="Bristow J."/>
            <person name="Eisen J.A."/>
            <person name="Markowitz V."/>
            <person name="Hugenholtz P."/>
            <person name="Kyrpides N.C."/>
            <person name="Klenk H.P."/>
            <person name="Detter J.C."/>
        </authorList>
    </citation>
    <scope>NUCLEOTIDE SEQUENCE [LARGE SCALE GENOMIC DNA]</scope>
    <source>
        <strain evidence="6">DSM 8271 / FlGlyR</strain>
    </source>
</reference>
<sequence>MADNISREQLPWNKMGNVIKQEDEGYHTVYQMRCPDGYGIRSVYRVFTGLDLVYDEFNTTDFSGIIEAHSRGKTFGKMMEISYCREGRLECAFQNGLYVYMGQGDFFAGLLNAYPGVRAFPMENYQGISLYVDPDLFTQKMPPLLQETSINIYQIQNRLLPDPICIRRAEERVARVFLDLYQAPEPVRKAYLELKVMELLLLFGARDNVQENEAQKYYPRRQVELIKRIQKQITGDLRQRHTIEELSQEHGISRTALKVCFKGVYGTSVAAYMKNYRIKCAAVMLRRTNGSVSEIAFRVGYENQSKFAAAFKEITGRSPLEYRKMI</sequence>
<dbReference type="EMBL" id="CP002547">
    <property type="protein sequence ID" value="ADY55794.1"/>
    <property type="molecule type" value="Genomic_DNA"/>
</dbReference>
<organism evidence="5 6">
    <name type="scientific">Syntrophobotulus glycolicus (strain DSM 8271 / FlGlyR)</name>
    <dbReference type="NCBI Taxonomy" id="645991"/>
    <lineage>
        <taxon>Bacteria</taxon>
        <taxon>Bacillati</taxon>
        <taxon>Bacillota</taxon>
        <taxon>Clostridia</taxon>
        <taxon>Eubacteriales</taxon>
        <taxon>Desulfitobacteriaceae</taxon>
        <taxon>Syntrophobotulus</taxon>
    </lineage>
</organism>
<dbReference type="Pfam" id="PF12833">
    <property type="entry name" value="HTH_18"/>
    <property type="match status" value="1"/>
</dbReference>
<keyword evidence="3" id="KW-0804">Transcription</keyword>
<dbReference type="InterPro" id="IPR018060">
    <property type="entry name" value="HTH_AraC"/>
</dbReference>
<reference evidence="6" key="2">
    <citation type="submission" date="2011-02" db="EMBL/GenBank/DDBJ databases">
        <title>The complete genome of Syntrophobotulus glycolicus DSM 8271.</title>
        <authorList>
            <person name="Lucas S."/>
            <person name="Copeland A."/>
            <person name="Lapidus A."/>
            <person name="Bruce D."/>
            <person name="Goodwin L."/>
            <person name="Pitluck S."/>
            <person name="Kyrpides N."/>
            <person name="Mavromatis K."/>
            <person name="Pagani I."/>
            <person name="Ivanova N."/>
            <person name="Mikhailova N."/>
            <person name="Chertkov O."/>
            <person name="Held B."/>
            <person name="Detter J.C."/>
            <person name="Tapia R."/>
            <person name="Han C."/>
            <person name="Land M."/>
            <person name="Hauser L."/>
            <person name="Markowitz V."/>
            <person name="Cheng J.-F."/>
            <person name="Hugenholtz P."/>
            <person name="Woyke T."/>
            <person name="Wu D."/>
            <person name="Spring S."/>
            <person name="Schroeder M."/>
            <person name="Brambilla E."/>
            <person name="Klenk H.-P."/>
            <person name="Eisen J.A."/>
        </authorList>
    </citation>
    <scope>NUCLEOTIDE SEQUENCE [LARGE SCALE GENOMIC DNA]</scope>
    <source>
        <strain evidence="6">DSM 8271 / FlGlyR</strain>
    </source>
</reference>
<dbReference type="InterPro" id="IPR018062">
    <property type="entry name" value="HTH_AraC-typ_CS"/>
</dbReference>
<evidence type="ECO:0000256" key="2">
    <source>
        <dbReference type="ARBA" id="ARBA00023125"/>
    </source>
</evidence>
<dbReference type="InterPro" id="IPR009057">
    <property type="entry name" value="Homeodomain-like_sf"/>
</dbReference>
<dbReference type="Gene3D" id="1.10.10.60">
    <property type="entry name" value="Homeodomain-like"/>
    <property type="match status" value="1"/>
</dbReference>
<dbReference type="GO" id="GO:0003700">
    <property type="term" value="F:DNA-binding transcription factor activity"/>
    <property type="evidence" value="ECO:0007669"/>
    <property type="project" value="InterPro"/>
</dbReference>
<proteinExistence type="predicted"/>
<dbReference type="SMART" id="SM00342">
    <property type="entry name" value="HTH_ARAC"/>
    <property type="match status" value="1"/>
</dbReference>
<dbReference type="PRINTS" id="PR00032">
    <property type="entry name" value="HTHARAC"/>
</dbReference>
<dbReference type="AlphaFoldDB" id="F0SX11"/>
<dbReference type="PANTHER" id="PTHR47893:SF1">
    <property type="entry name" value="REGULATORY PROTEIN PCHR"/>
    <property type="match status" value="1"/>
</dbReference>
<dbReference type="PROSITE" id="PS00041">
    <property type="entry name" value="HTH_ARAC_FAMILY_1"/>
    <property type="match status" value="1"/>
</dbReference>
<dbReference type="eggNOG" id="COG2207">
    <property type="taxonomic scope" value="Bacteria"/>
</dbReference>
<dbReference type="SUPFAM" id="SSF46689">
    <property type="entry name" value="Homeodomain-like"/>
    <property type="match status" value="2"/>
</dbReference>
<accession>F0SX11</accession>
<feature type="domain" description="HTH araC/xylS-type" evidence="4">
    <location>
        <begin position="227"/>
        <end position="325"/>
    </location>
</feature>
<dbReference type="STRING" id="645991.Sgly_1493"/>
<keyword evidence="6" id="KW-1185">Reference proteome</keyword>
<dbReference type="RefSeq" id="WP_013624664.1">
    <property type="nucleotide sequence ID" value="NC_015172.1"/>
</dbReference>
<gene>
    <name evidence="5" type="ordered locus">Sgly_1493</name>
</gene>
<dbReference type="GO" id="GO:0043565">
    <property type="term" value="F:sequence-specific DNA binding"/>
    <property type="evidence" value="ECO:0007669"/>
    <property type="project" value="InterPro"/>
</dbReference>
<dbReference type="HOGENOM" id="CLU_052345_0_0_9"/>
<dbReference type="Proteomes" id="UP000007488">
    <property type="component" value="Chromosome"/>
</dbReference>
<evidence type="ECO:0000313" key="5">
    <source>
        <dbReference type="EMBL" id="ADY55794.1"/>
    </source>
</evidence>
<dbReference type="PROSITE" id="PS01124">
    <property type="entry name" value="HTH_ARAC_FAMILY_2"/>
    <property type="match status" value="1"/>
</dbReference>
<protein>
    <submittedName>
        <fullName evidence="5">Transcriptional regulator, AraC family</fullName>
    </submittedName>
</protein>
<dbReference type="OrthoDB" id="9772607at2"/>
<name>F0SX11_SYNGF</name>
<evidence type="ECO:0000256" key="1">
    <source>
        <dbReference type="ARBA" id="ARBA00023015"/>
    </source>
</evidence>
<evidence type="ECO:0000259" key="4">
    <source>
        <dbReference type="PROSITE" id="PS01124"/>
    </source>
</evidence>
<evidence type="ECO:0000313" key="6">
    <source>
        <dbReference type="Proteomes" id="UP000007488"/>
    </source>
</evidence>
<dbReference type="PANTHER" id="PTHR47893">
    <property type="entry name" value="REGULATORY PROTEIN PCHR"/>
    <property type="match status" value="1"/>
</dbReference>